<evidence type="ECO:0000256" key="5">
    <source>
        <dbReference type="SAM" id="Phobius"/>
    </source>
</evidence>
<dbReference type="PANTHER" id="PTHR37422">
    <property type="entry name" value="TEICHURONIC ACID BIOSYNTHESIS PROTEIN TUAE"/>
    <property type="match status" value="1"/>
</dbReference>
<feature type="transmembrane region" description="Helical" evidence="5">
    <location>
        <begin position="121"/>
        <end position="140"/>
    </location>
</feature>
<feature type="transmembrane region" description="Helical" evidence="5">
    <location>
        <begin position="427"/>
        <end position="447"/>
    </location>
</feature>
<feature type="transmembrane region" description="Helical" evidence="5">
    <location>
        <begin position="43"/>
        <end position="60"/>
    </location>
</feature>
<organism evidence="7 8">
    <name type="scientific">Chloroflexus islandicus</name>
    <dbReference type="NCBI Taxonomy" id="1707952"/>
    <lineage>
        <taxon>Bacteria</taxon>
        <taxon>Bacillati</taxon>
        <taxon>Chloroflexota</taxon>
        <taxon>Chloroflexia</taxon>
        <taxon>Chloroflexales</taxon>
        <taxon>Chloroflexineae</taxon>
        <taxon>Chloroflexaceae</taxon>
        <taxon>Chloroflexus</taxon>
    </lineage>
</organism>
<dbReference type="STRING" id="1707952.A6A03_18920"/>
<dbReference type="EMBL" id="LWQS01000086">
    <property type="protein sequence ID" value="OAN41438.1"/>
    <property type="molecule type" value="Genomic_DNA"/>
</dbReference>
<dbReference type="RefSeq" id="WP_066790584.1">
    <property type="nucleotide sequence ID" value="NZ_LWQS01000086.1"/>
</dbReference>
<feature type="transmembrane region" description="Helical" evidence="5">
    <location>
        <begin position="283"/>
        <end position="305"/>
    </location>
</feature>
<reference evidence="7 8" key="1">
    <citation type="submission" date="2016-04" db="EMBL/GenBank/DDBJ databases">
        <title>Chloroflexus islandicus sp. nov., a thermophilic filamentous anoxygenic phototrophic bacterium from geyser Strokkur (Iceland).</title>
        <authorList>
            <person name="Gaisin V.A."/>
            <person name="Kalashnikov A.M."/>
            <person name="Sukhacheva M.V."/>
            <person name="Grouzdev D.S."/>
            <person name="Ivanov T.M."/>
            <person name="Kuznetsov B."/>
            <person name="Gorlenko V.M."/>
        </authorList>
    </citation>
    <scope>NUCLEOTIDE SEQUENCE [LARGE SCALE GENOMIC DNA]</scope>
    <source>
        <strain evidence="8">isl-2</strain>
    </source>
</reference>
<feature type="transmembrane region" description="Helical" evidence="5">
    <location>
        <begin position="397"/>
        <end position="415"/>
    </location>
</feature>
<dbReference type="InterPro" id="IPR051533">
    <property type="entry name" value="WaaL-like"/>
</dbReference>
<dbReference type="AlphaFoldDB" id="A0A178M117"/>
<keyword evidence="3 5" id="KW-1133">Transmembrane helix</keyword>
<protein>
    <submittedName>
        <fullName evidence="7">Polymerase</fullName>
    </submittedName>
</protein>
<evidence type="ECO:0000256" key="1">
    <source>
        <dbReference type="ARBA" id="ARBA00004141"/>
    </source>
</evidence>
<evidence type="ECO:0000259" key="6">
    <source>
        <dbReference type="Pfam" id="PF04932"/>
    </source>
</evidence>
<gene>
    <name evidence="7" type="ORF">A6A03_18920</name>
</gene>
<feature type="transmembrane region" description="Helical" evidence="5">
    <location>
        <begin position="177"/>
        <end position="199"/>
    </location>
</feature>
<feature type="domain" description="O-antigen ligase-related" evidence="6">
    <location>
        <begin position="279"/>
        <end position="406"/>
    </location>
</feature>
<name>A0A178M117_9CHLR</name>
<dbReference type="PANTHER" id="PTHR37422:SF13">
    <property type="entry name" value="LIPOPOLYSACCHARIDE BIOSYNTHESIS PROTEIN PA4999-RELATED"/>
    <property type="match status" value="1"/>
</dbReference>
<feature type="transmembrane region" description="Helical" evidence="5">
    <location>
        <begin position="311"/>
        <end position="332"/>
    </location>
</feature>
<evidence type="ECO:0000256" key="3">
    <source>
        <dbReference type="ARBA" id="ARBA00022989"/>
    </source>
</evidence>
<evidence type="ECO:0000313" key="8">
    <source>
        <dbReference type="Proteomes" id="UP000078287"/>
    </source>
</evidence>
<dbReference type="InterPro" id="IPR007016">
    <property type="entry name" value="O-antigen_ligase-rel_domated"/>
</dbReference>
<dbReference type="OrthoDB" id="148456at2"/>
<comment type="caution">
    <text evidence="7">The sequence shown here is derived from an EMBL/GenBank/DDBJ whole genome shotgun (WGS) entry which is preliminary data.</text>
</comment>
<keyword evidence="8" id="KW-1185">Reference proteome</keyword>
<feature type="transmembrane region" description="Helical" evidence="5">
    <location>
        <begin position="459"/>
        <end position="477"/>
    </location>
</feature>
<keyword evidence="2 5" id="KW-0812">Transmembrane</keyword>
<feature type="transmembrane region" description="Helical" evidence="5">
    <location>
        <begin position="21"/>
        <end position="37"/>
    </location>
</feature>
<comment type="subcellular location">
    <subcellularLocation>
        <location evidence="1">Membrane</location>
        <topology evidence="1">Multi-pass membrane protein</topology>
    </subcellularLocation>
</comment>
<evidence type="ECO:0000256" key="2">
    <source>
        <dbReference type="ARBA" id="ARBA00022692"/>
    </source>
</evidence>
<dbReference type="GO" id="GO:0016020">
    <property type="term" value="C:membrane"/>
    <property type="evidence" value="ECO:0007669"/>
    <property type="project" value="UniProtKB-SubCell"/>
</dbReference>
<keyword evidence="4 5" id="KW-0472">Membrane</keyword>
<accession>A0A178M117</accession>
<evidence type="ECO:0000256" key="4">
    <source>
        <dbReference type="ARBA" id="ARBA00023136"/>
    </source>
</evidence>
<feature type="transmembrane region" description="Helical" evidence="5">
    <location>
        <begin position="91"/>
        <end position="109"/>
    </location>
</feature>
<dbReference type="Proteomes" id="UP000078287">
    <property type="component" value="Unassembled WGS sequence"/>
</dbReference>
<proteinExistence type="predicted"/>
<evidence type="ECO:0000313" key="7">
    <source>
        <dbReference type="EMBL" id="OAN41438.1"/>
    </source>
</evidence>
<dbReference type="Pfam" id="PF04932">
    <property type="entry name" value="Wzy_C"/>
    <property type="match status" value="1"/>
</dbReference>
<feature type="transmembrane region" description="Helical" evidence="5">
    <location>
        <begin position="152"/>
        <end position="170"/>
    </location>
</feature>
<sequence length="482" mass="51435">MSIKLSAQPTTVRDRLVQSPFLIALLALATGSLIGGVTALGPLYAAAGLLALAIATALLVSVKAGLIAALAVATMIPFGTLPFKAIITPNFLTLVLVALNGVWFLRALARSDTYDVRFGSLGLPLIGFLGLTLFSLVLGARGLPDPQTLHNYAKFVLGVFCYLTVINCVRDRDTARLIVRALIVVGGLSALIGLILWALPDSIALQLLVALGRIGYPTSGRVLRYVEDDPNGLERAIGLGVDPNSFGGMLALVAVLTLTQLAAPRPILPRWLLATLGGLQVLALLLTFSRAALFGLIIAAAFLATVRYRRLWRYMIVAGILGGVLLLGLGYADEFINRVLSGVQFRDQAQQMRLDEYANAIAIIQRYPAFGIGFGQAPDLDLSAGVSSIYLAIGQRMGLIGLAVFLGLIGFWFTRSLRILPHLDDEAASWLLGCQGAIVAALAVGLADHYFFNIEFSHMATLFWCTIGLGSAIEWLINEPPA</sequence>